<protein>
    <submittedName>
        <fullName evidence="2">2Fe-2S iron-sulfur cluster binding domain-containing protein</fullName>
    </submittedName>
</protein>
<dbReference type="CDD" id="cd00207">
    <property type="entry name" value="fer2"/>
    <property type="match status" value="1"/>
</dbReference>
<reference evidence="2 3" key="1">
    <citation type="submission" date="2022-04" db="EMBL/GenBank/DDBJ databases">
        <title>Positive selection, recombination, and allopatry shape intraspecific diversity of widespread and dominant cyanobacteria.</title>
        <authorList>
            <person name="Wei J."/>
            <person name="Shu W."/>
            <person name="Hu C."/>
        </authorList>
    </citation>
    <scope>NUCLEOTIDE SEQUENCE [LARGE SCALE GENOMIC DNA]</scope>
    <source>
        <strain evidence="2 3">AS-A4</strain>
    </source>
</reference>
<gene>
    <name evidence="2" type="ORF">NDI38_05740</name>
</gene>
<keyword evidence="3" id="KW-1185">Reference proteome</keyword>
<dbReference type="InterPro" id="IPR012675">
    <property type="entry name" value="Beta-grasp_dom_sf"/>
</dbReference>
<accession>A0ABV0KFC7</accession>
<evidence type="ECO:0000259" key="1">
    <source>
        <dbReference type="PROSITE" id="PS51085"/>
    </source>
</evidence>
<evidence type="ECO:0000313" key="3">
    <source>
        <dbReference type="Proteomes" id="UP001476950"/>
    </source>
</evidence>
<feature type="domain" description="2Fe-2S ferredoxin-type" evidence="1">
    <location>
        <begin position="1"/>
        <end position="99"/>
    </location>
</feature>
<proteinExistence type="predicted"/>
<dbReference type="Proteomes" id="UP001476950">
    <property type="component" value="Unassembled WGS sequence"/>
</dbReference>
<comment type="caution">
    <text evidence="2">The sequence shown here is derived from an EMBL/GenBank/DDBJ whole genome shotgun (WGS) entry which is preliminary data.</text>
</comment>
<dbReference type="RefSeq" id="WP_190451315.1">
    <property type="nucleotide sequence ID" value="NZ_JAMPLM010000003.1"/>
</dbReference>
<dbReference type="EMBL" id="JAMPLM010000003">
    <property type="protein sequence ID" value="MEP1057933.1"/>
    <property type="molecule type" value="Genomic_DNA"/>
</dbReference>
<sequence>MPTIKAEGKLITCASGANLRQVLLDNGIDVYNGAASVVNCHGFGTCGTCAVEVHGVVSDLEWGEKTRLSLPPHTLEKGRRLSCQVKVLGDLMVTKYDGFWGQDDRVAWTPEQSI</sequence>
<dbReference type="SUPFAM" id="SSF54292">
    <property type="entry name" value="2Fe-2S ferredoxin-like"/>
    <property type="match status" value="1"/>
</dbReference>
<name>A0ABV0KFC7_9CYAN</name>
<dbReference type="Pfam" id="PF00111">
    <property type="entry name" value="Fer2"/>
    <property type="match status" value="1"/>
</dbReference>
<dbReference type="InterPro" id="IPR036010">
    <property type="entry name" value="2Fe-2S_ferredoxin-like_sf"/>
</dbReference>
<evidence type="ECO:0000313" key="2">
    <source>
        <dbReference type="EMBL" id="MEP1057933.1"/>
    </source>
</evidence>
<organism evidence="2 3">
    <name type="scientific">Stenomitos frigidus AS-A4</name>
    <dbReference type="NCBI Taxonomy" id="2933935"/>
    <lineage>
        <taxon>Bacteria</taxon>
        <taxon>Bacillati</taxon>
        <taxon>Cyanobacteriota</taxon>
        <taxon>Cyanophyceae</taxon>
        <taxon>Leptolyngbyales</taxon>
        <taxon>Leptolyngbyaceae</taxon>
        <taxon>Stenomitos</taxon>
    </lineage>
</organism>
<dbReference type="PROSITE" id="PS51085">
    <property type="entry name" value="2FE2S_FER_2"/>
    <property type="match status" value="1"/>
</dbReference>
<dbReference type="InterPro" id="IPR001041">
    <property type="entry name" value="2Fe-2S_ferredoxin-type"/>
</dbReference>
<dbReference type="Gene3D" id="3.10.20.30">
    <property type="match status" value="1"/>
</dbReference>